<dbReference type="AlphaFoldDB" id="A0A6J6RPH8"/>
<evidence type="ECO:0000313" key="1">
    <source>
        <dbReference type="EMBL" id="CAB4724372.1"/>
    </source>
</evidence>
<gene>
    <name evidence="1" type="ORF">UFOPK2579_02199</name>
</gene>
<reference evidence="1" key="1">
    <citation type="submission" date="2020-05" db="EMBL/GenBank/DDBJ databases">
        <authorList>
            <person name="Chiriac C."/>
            <person name="Salcher M."/>
            <person name="Ghai R."/>
            <person name="Kavagutti S V."/>
        </authorList>
    </citation>
    <scope>NUCLEOTIDE SEQUENCE</scope>
</reference>
<dbReference type="EMBL" id="CAEZXR010000307">
    <property type="protein sequence ID" value="CAB4724372.1"/>
    <property type="molecule type" value="Genomic_DNA"/>
</dbReference>
<organism evidence="1">
    <name type="scientific">freshwater metagenome</name>
    <dbReference type="NCBI Taxonomy" id="449393"/>
    <lineage>
        <taxon>unclassified sequences</taxon>
        <taxon>metagenomes</taxon>
        <taxon>ecological metagenomes</taxon>
    </lineage>
</organism>
<dbReference type="InterPro" id="IPR006311">
    <property type="entry name" value="TAT_signal"/>
</dbReference>
<proteinExistence type="predicted"/>
<protein>
    <submittedName>
        <fullName evidence="1">Unannotated protein</fullName>
    </submittedName>
</protein>
<name>A0A6J6RPH8_9ZZZZ</name>
<sequence>MPDPRRVSRRTTLVGSGLLVAGAAAVAAHDSGETDSAAGGTSPDLMLIATARAEIDAIAALVQRARSRHPTLEARLGGLADLHTAHQAILERAAPTSSTPSTPPEPRVADLPADAWLQVLSQEDLARRSLLTSTTAARSGALAQVLASMSAGISQQLALLPAALPGPATAPAAGSGS</sequence>
<accession>A0A6J6RPH8</accession>
<dbReference type="PROSITE" id="PS51318">
    <property type="entry name" value="TAT"/>
    <property type="match status" value="1"/>
</dbReference>